<dbReference type="InterPro" id="IPR000182">
    <property type="entry name" value="GNAT_dom"/>
</dbReference>
<comment type="caution">
    <text evidence="2">The sequence shown here is derived from an EMBL/GenBank/DDBJ whole genome shotgun (WGS) entry which is preliminary data.</text>
</comment>
<dbReference type="GO" id="GO:0016747">
    <property type="term" value="F:acyltransferase activity, transferring groups other than amino-acyl groups"/>
    <property type="evidence" value="ECO:0007669"/>
    <property type="project" value="InterPro"/>
</dbReference>
<dbReference type="CDD" id="cd04301">
    <property type="entry name" value="NAT_SF"/>
    <property type="match status" value="1"/>
</dbReference>
<accession>A0A9D1XEU4</accession>
<dbReference type="Proteomes" id="UP000886890">
    <property type="component" value="Unassembled WGS sequence"/>
</dbReference>
<dbReference type="Pfam" id="PF00583">
    <property type="entry name" value="Acetyltransf_1"/>
    <property type="match status" value="1"/>
</dbReference>
<evidence type="ECO:0000313" key="3">
    <source>
        <dbReference type="Proteomes" id="UP000886890"/>
    </source>
</evidence>
<dbReference type="AlphaFoldDB" id="A0A9D1XEU4"/>
<dbReference type="PROSITE" id="PS51186">
    <property type="entry name" value="GNAT"/>
    <property type="match status" value="1"/>
</dbReference>
<protein>
    <submittedName>
        <fullName evidence="2">GNAT family N-acetyltransferase</fullName>
    </submittedName>
</protein>
<dbReference type="InterPro" id="IPR016181">
    <property type="entry name" value="Acyl_CoA_acyltransferase"/>
</dbReference>
<gene>
    <name evidence="2" type="ORF">H9734_09475</name>
</gene>
<feature type="domain" description="N-acetyltransferase" evidence="1">
    <location>
        <begin position="1"/>
        <end position="130"/>
    </location>
</feature>
<dbReference type="Gene3D" id="3.40.630.30">
    <property type="match status" value="1"/>
</dbReference>
<reference evidence="2" key="2">
    <citation type="submission" date="2021-04" db="EMBL/GenBank/DDBJ databases">
        <authorList>
            <person name="Gilroy R."/>
        </authorList>
    </citation>
    <scope>NUCLEOTIDE SEQUENCE</scope>
    <source>
        <strain evidence="2">CHK183-1962</strain>
    </source>
</reference>
<proteinExistence type="predicted"/>
<dbReference type="SUPFAM" id="SSF55729">
    <property type="entry name" value="Acyl-CoA N-acyltransferases (Nat)"/>
    <property type="match status" value="1"/>
</dbReference>
<evidence type="ECO:0000259" key="1">
    <source>
        <dbReference type="PROSITE" id="PS51186"/>
    </source>
</evidence>
<sequence length="130" mass="14951">MVEFIIDEEDKKRISRAVLSSLPEWFGIPESTEEYIAVSAGLPFWTVYADGEPAGFLALRETGPAAVEIFVMAVRKEYHRLGLGRTLWLECLKYAQKQGYQYMRIYIRYIGNNDLADGTVITENQVFTFR</sequence>
<dbReference type="EMBL" id="DXEK01000158">
    <property type="protein sequence ID" value="HIX77806.1"/>
    <property type="molecule type" value="Genomic_DNA"/>
</dbReference>
<name>A0A9D1XEU4_9FIRM</name>
<reference evidence="2" key="1">
    <citation type="journal article" date="2021" name="PeerJ">
        <title>Extensive microbial diversity within the chicken gut microbiome revealed by metagenomics and culture.</title>
        <authorList>
            <person name="Gilroy R."/>
            <person name="Ravi A."/>
            <person name="Getino M."/>
            <person name="Pursley I."/>
            <person name="Horton D.L."/>
            <person name="Alikhan N.F."/>
            <person name="Baker D."/>
            <person name="Gharbi K."/>
            <person name="Hall N."/>
            <person name="Watson M."/>
            <person name="Adriaenssens E.M."/>
            <person name="Foster-Nyarko E."/>
            <person name="Jarju S."/>
            <person name="Secka A."/>
            <person name="Antonio M."/>
            <person name="Oren A."/>
            <person name="Chaudhuri R.R."/>
            <person name="La Ragione R."/>
            <person name="Hildebrand F."/>
            <person name="Pallen M.J."/>
        </authorList>
    </citation>
    <scope>NUCLEOTIDE SEQUENCE</scope>
    <source>
        <strain evidence="2">CHK183-1962</strain>
    </source>
</reference>
<evidence type="ECO:0000313" key="2">
    <source>
        <dbReference type="EMBL" id="HIX77806.1"/>
    </source>
</evidence>
<organism evidence="2 3">
    <name type="scientific">Candidatus Fusicatenibacter merdavium</name>
    <dbReference type="NCBI Taxonomy" id="2838600"/>
    <lineage>
        <taxon>Bacteria</taxon>
        <taxon>Bacillati</taxon>
        <taxon>Bacillota</taxon>
        <taxon>Clostridia</taxon>
        <taxon>Lachnospirales</taxon>
        <taxon>Lachnospiraceae</taxon>
        <taxon>Fusicatenibacter</taxon>
    </lineage>
</organism>